<reference evidence="1" key="1">
    <citation type="journal article" date="2021" name="Environ. Microbiol.">
        <title>Gene family expansions and transcriptome signatures uncover fungal adaptations to wood decay.</title>
        <authorList>
            <person name="Hage H."/>
            <person name="Miyauchi S."/>
            <person name="Viragh M."/>
            <person name="Drula E."/>
            <person name="Min B."/>
            <person name="Chaduli D."/>
            <person name="Navarro D."/>
            <person name="Favel A."/>
            <person name="Norest M."/>
            <person name="Lesage-Meessen L."/>
            <person name="Balint B."/>
            <person name="Merenyi Z."/>
            <person name="de Eugenio L."/>
            <person name="Morin E."/>
            <person name="Martinez A.T."/>
            <person name="Baldrian P."/>
            <person name="Stursova M."/>
            <person name="Martinez M.J."/>
            <person name="Novotny C."/>
            <person name="Magnuson J.K."/>
            <person name="Spatafora J.W."/>
            <person name="Maurice S."/>
            <person name="Pangilinan J."/>
            <person name="Andreopoulos W."/>
            <person name="LaButti K."/>
            <person name="Hundley H."/>
            <person name="Na H."/>
            <person name="Kuo A."/>
            <person name="Barry K."/>
            <person name="Lipzen A."/>
            <person name="Henrissat B."/>
            <person name="Riley R."/>
            <person name="Ahrendt S."/>
            <person name="Nagy L.G."/>
            <person name="Grigoriev I.V."/>
            <person name="Martin F."/>
            <person name="Rosso M.N."/>
        </authorList>
    </citation>
    <scope>NUCLEOTIDE SEQUENCE</scope>
    <source>
        <strain evidence="1">CBS 384.51</strain>
    </source>
</reference>
<keyword evidence="2" id="KW-1185">Reference proteome</keyword>
<sequence>MSHAMKLRPRQGHVSPATFSHGSRQSTSVADKPDKRLAHPRKRKMRQLASAFAPVFNARFPVDVWMIILAYYRKVNGGDNELEDLCVVNDEPLFQSRLRHDNLRALSQTNKFLRDLVLPFLWEEVETCSSYLDDTVPPDRLAAYVLRQHSLKLVKTPHIASYIKSFIVSFPNCPTFPFLQLFARCLTVLPNLQYLRITGCGLPLPALEAEFRRRRIPGVSQLILPVNAYPMLRAFPLVTDLIVTRPCFGWMSTPFSPNYGSVLHKAVLAYCPHLNSLTTDVFVHPHMSDWLGGRQPDYGQRLNASAPLISTIVDC</sequence>
<dbReference type="Proteomes" id="UP001055072">
    <property type="component" value="Unassembled WGS sequence"/>
</dbReference>
<dbReference type="EMBL" id="MU274901">
    <property type="protein sequence ID" value="KAI0093612.1"/>
    <property type="molecule type" value="Genomic_DNA"/>
</dbReference>
<proteinExistence type="predicted"/>
<protein>
    <submittedName>
        <fullName evidence="1">Uncharacterized protein</fullName>
    </submittedName>
</protein>
<evidence type="ECO:0000313" key="1">
    <source>
        <dbReference type="EMBL" id="KAI0093612.1"/>
    </source>
</evidence>
<gene>
    <name evidence="1" type="ORF">BDY19DRAFT_262863</name>
</gene>
<evidence type="ECO:0000313" key="2">
    <source>
        <dbReference type="Proteomes" id="UP001055072"/>
    </source>
</evidence>
<comment type="caution">
    <text evidence="1">The sequence shown here is derived from an EMBL/GenBank/DDBJ whole genome shotgun (WGS) entry which is preliminary data.</text>
</comment>
<name>A0ACB8UGX1_9APHY</name>
<accession>A0ACB8UGX1</accession>
<organism evidence="1 2">
    <name type="scientific">Irpex rosettiformis</name>
    <dbReference type="NCBI Taxonomy" id="378272"/>
    <lineage>
        <taxon>Eukaryota</taxon>
        <taxon>Fungi</taxon>
        <taxon>Dikarya</taxon>
        <taxon>Basidiomycota</taxon>
        <taxon>Agaricomycotina</taxon>
        <taxon>Agaricomycetes</taxon>
        <taxon>Polyporales</taxon>
        <taxon>Irpicaceae</taxon>
        <taxon>Irpex</taxon>
    </lineage>
</organism>